<dbReference type="Proteomes" id="UP001387293">
    <property type="component" value="Unassembled WGS sequence"/>
</dbReference>
<protein>
    <submittedName>
        <fullName evidence="2">Uncharacterized protein</fullName>
    </submittedName>
</protein>
<reference evidence="2 3" key="1">
    <citation type="submission" date="2022-12" db="EMBL/GenBank/DDBJ databases">
        <authorList>
            <person name="Muema E."/>
        </authorList>
    </citation>
    <scope>NUCLEOTIDE SEQUENCE [LARGE SCALE GENOMIC DNA]</scope>
    <source>
        <strain evidence="3">1326</strain>
    </source>
</reference>
<dbReference type="EMBL" id="JAPYKS010000033">
    <property type="protein sequence ID" value="MEI9412609.1"/>
    <property type="molecule type" value="Genomic_DNA"/>
</dbReference>
<organism evidence="2 3">
    <name type="scientific">Mesorhizobium salmacidum</name>
    <dbReference type="NCBI Taxonomy" id="3015171"/>
    <lineage>
        <taxon>Bacteria</taxon>
        <taxon>Pseudomonadati</taxon>
        <taxon>Pseudomonadota</taxon>
        <taxon>Alphaproteobacteria</taxon>
        <taxon>Hyphomicrobiales</taxon>
        <taxon>Phyllobacteriaceae</taxon>
        <taxon>Mesorhizobium</taxon>
    </lineage>
</organism>
<comment type="caution">
    <text evidence="2">The sequence shown here is derived from an EMBL/GenBank/DDBJ whole genome shotgun (WGS) entry which is preliminary data.</text>
</comment>
<evidence type="ECO:0000313" key="2">
    <source>
        <dbReference type="EMBL" id="MEI9412609.1"/>
    </source>
</evidence>
<accession>A0ABU8L6J5</accession>
<feature type="region of interest" description="Disordered" evidence="1">
    <location>
        <begin position="24"/>
        <end position="49"/>
    </location>
</feature>
<name>A0ABU8L6J5_9HYPH</name>
<sequence>MASAKTLPKGLNELVATQKLDLKDDGTFQDGSERAAERQTRKNLARSIA</sequence>
<feature type="compositionally biased region" description="Basic and acidic residues" evidence="1">
    <location>
        <begin position="24"/>
        <end position="40"/>
    </location>
</feature>
<keyword evidence="3" id="KW-1185">Reference proteome</keyword>
<evidence type="ECO:0000256" key="1">
    <source>
        <dbReference type="SAM" id="MobiDB-lite"/>
    </source>
</evidence>
<evidence type="ECO:0000313" key="3">
    <source>
        <dbReference type="Proteomes" id="UP001387293"/>
    </source>
</evidence>
<gene>
    <name evidence="2" type="ORF">O7A60_28235</name>
</gene>
<proteinExistence type="predicted"/>
<dbReference type="RefSeq" id="WP_337108995.1">
    <property type="nucleotide sequence ID" value="NZ_JAPYKS010000033.1"/>
</dbReference>